<sequence>MVSGKLEVMSACSEFTQNAWKKELCVNCQRSLAEHTSLVNGSGSSQNVNVKPPVPSKNSPVLVKRNSKILKSSIIIHDSHENGKSDKECSPERIQENDKNNVKNEFTGDTKKEEKSVKVGFVESTPEIIGYDGGIDNVYSGDNVKSSTKKLLKVGFIDANPEIIGYDGGFDNISVFTDDPEDGSDSEGSVEELSFTEEEREFVLLALENTIWNSDQNNLNGKSLADRSKVKATSKEFEDIEILSILKTNRFSKLSDCDALFHRHCGTFPLRSKSASSKAPVGGVLFDGKIKKISSDIELEKIDQDNSLSDYKSPILHSSALSYSQQSSSSSASLSSDTDTKRSSLDRKKDTSVSISNSTMPYKVVNVKDIINDEKDEMKTPDLPKKLSDKYSSDLDDADSLESFNPQIDLESSSAGMDLVDLLNDVLARYSDGESFKSIEDHELLPEVVSAVSEEIEKGEEASELNQSDVKALKGSLKSKQFEKKIASLAASLDLSKQKGKKQAPRPPTSPPPPEPVSPTKKTSPVHTVEPSFKMVPIGKPIIDHTVSPSQRKTSSSELTEDGMEGSKMRIDNKSKKGITSFFRNILRRGRDSVDGSSDTMAAGDSSSSLSSSEGLGNQSDKKSAEIETKEKNPIKSSSPQMKTKVLPPVSGNTRNTRTSVMVAFAEKPKSEKLSDSSLTEKAEGSESSSPKTTKQEVNIEKGSDGNKMEDKNVSEKGSAAVSGSPVQTSSGGVVKPPIAARPKPVPSSQKPSISPQASQKETSAKSSPIRERKSSTGSESENKTENLKRNDSDNVIVRRRAKSPKRSAAPTRPSVAPKGLDNRHSVFTKELEMRLSKNVDHMKVSPPPAPAAPPSSAKSAKTDQKKLTAPQPPASPTSPKETTSPSVLMETKEDNNSDQVSQEKEKVVEKIELPTTHSSRRSFLGKLGKGKSKAAPRPPQNVKRTKSITENSIQGGSTSSGSTNEKYDEWPEFSPLGSFENLYEPIVPSEPPPPPPSSQSIMVSSAPSASSTLIPSEGYLEPVRSNTDTAITSSHVTNETSHVISNKGHAPEDYGEDISEERKKILASQPIYEEINGEGKEPPMEEKSVQKTALTVDTSLSVCEKDSQPILDSPSPSQLVFSSESEPSSASSTLNRPKPIPRKRPKKTESFNSEQPYVAMNRPSIAVALNEAQLRDLLNQLTSMNLHVLRDIYTQYEKVFLKDTVSLNITGAGPLKWHDFDIYGKPVHASERCIVYNAKLKSTSPHCQLLVSIYKGGRELIISDIKGDNIPYSYLTEDFIKTSQLLHNLQNSANQSNSAKCYVAVGVFDITENLTNHISALSLSDSAKSEGEEFIESVLFYSSQILSAISHCLDQGFSLGEANFRDVFVLSNKETYNGDIVAFVPHQKSHDRPHDNSQIESICSYLRNYLQDNLVKTNLTENKKYVHGISRIDKLLQTQKIESLALARSYVEFLLWGPERENWAVGTERQSNLEPKLSMWLERERTTVVHNLARTLPGEVRKYSVREFYHMKFLLKSGAVSLTECVHHHTSS</sequence>
<dbReference type="EMBL" id="JARBDR010000811">
    <property type="protein sequence ID" value="KAJ8306709.1"/>
    <property type="molecule type" value="Genomic_DNA"/>
</dbReference>
<name>A0ABQ9EN73_TEGGR</name>
<feature type="region of interest" description="Disordered" evidence="1">
    <location>
        <begin position="1107"/>
        <end position="1156"/>
    </location>
</feature>
<feature type="compositionally biased region" description="Polar residues" evidence="1">
    <location>
        <begin position="747"/>
        <end position="767"/>
    </location>
</feature>
<feature type="compositionally biased region" description="Basic and acidic residues" evidence="1">
    <location>
        <begin position="565"/>
        <end position="575"/>
    </location>
</feature>
<accession>A0ABQ9EN73</accession>
<feature type="compositionally biased region" description="Polar residues" evidence="1">
    <location>
        <begin position="547"/>
        <end position="558"/>
    </location>
</feature>
<dbReference type="Proteomes" id="UP001217089">
    <property type="component" value="Unassembled WGS sequence"/>
</dbReference>
<feature type="compositionally biased region" description="Basic and acidic residues" evidence="1">
    <location>
        <begin position="891"/>
        <end position="913"/>
    </location>
</feature>
<organism evidence="2 3">
    <name type="scientific">Tegillarca granosa</name>
    <name type="common">Malaysian cockle</name>
    <name type="synonym">Anadara granosa</name>
    <dbReference type="NCBI Taxonomy" id="220873"/>
    <lineage>
        <taxon>Eukaryota</taxon>
        <taxon>Metazoa</taxon>
        <taxon>Spiralia</taxon>
        <taxon>Lophotrochozoa</taxon>
        <taxon>Mollusca</taxon>
        <taxon>Bivalvia</taxon>
        <taxon>Autobranchia</taxon>
        <taxon>Pteriomorphia</taxon>
        <taxon>Arcoida</taxon>
        <taxon>Arcoidea</taxon>
        <taxon>Arcidae</taxon>
        <taxon>Tegillarca</taxon>
    </lineage>
</organism>
<feature type="compositionally biased region" description="Basic and acidic residues" evidence="1">
    <location>
        <begin position="694"/>
        <end position="715"/>
    </location>
</feature>
<evidence type="ECO:0000313" key="2">
    <source>
        <dbReference type="EMBL" id="KAJ8306709.1"/>
    </source>
</evidence>
<feature type="region of interest" description="Disordered" evidence="1">
    <location>
        <begin position="327"/>
        <end position="352"/>
    </location>
</feature>
<dbReference type="PANTHER" id="PTHR37970:SF1">
    <property type="entry name" value="SERINE-RICH ADHESIN FOR PLATELETS"/>
    <property type="match status" value="1"/>
</dbReference>
<feature type="region of interest" description="Disordered" evidence="1">
    <location>
        <begin position="493"/>
        <end position="1094"/>
    </location>
</feature>
<feature type="compositionally biased region" description="Low complexity" evidence="1">
    <location>
        <begin position="1123"/>
        <end position="1133"/>
    </location>
</feature>
<gene>
    <name evidence="2" type="ORF">KUTeg_015750</name>
</gene>
<feature type="compositionally biased region" description="Low complexity" evidence="1">
    <location>
        <begin position="327"/>
        <end position="336"/>
    </location>
</feature>
<proteinExistence type="predicted"/>
<evidence type="ECO:0000313" key="3">
    <source>
        <dbReference type="Proteomes" id="UP001217089"/>
    </source>
</evidence>
<feature type="compositionally biased region" description="Low complexity" evidence="1">
    <location>
        <begin position="44"/>
        <end position="60"/>
    </location>
</feature>
<feature type="region of interest" description="Disordered" evidence="1">
    <location>
        <begin position="373"/>
        <end position="398"/>
    </location>
</feature>
<reference evidence="2 3" key="1">
    <citation type="submission" date="2022-12" db="EMBL/GenBank/DDBJ databases">
        <title>Chromosome-level genome of Tegillarca granosa.</title>
        <authorList>
            <person name="Kim J."/>
        </authorList>
    </citation>
    <scope>NUCLEOTIDE SEQUENCE [LARGE SCALE GENOMIC DNA]</scope>
    <source>
        <strain evidence="2">Teg-2019</strain>
        <tissue evidence="2">Adductor muscle</tissue>
    </source>
</reference>
<protein>
    <submittedName>
        <fullName evidence="2">Uncharacterized protein</fullName>
    </submittedName>
</protein>
<feature type="compositionally biased region" description="Basic and acidic residues" evidence="1">
    <location>
        <begin position="769"/>
        <end position="793"/>
    </location>
</feature>
<feature type="compositionally biased region" description="Low complexity" evidence="1">
    <location>
        <begin position="878"/>
        <end position="887"/>
    </location>
</feature>
<keyword evidence="3" id="KW-1185">Reference proteome</keyword>
<dbReference type="PANTHER" id="PTHR37970">
    <property type="entry name" value="PROTEIN CBG08587"/>
    <property type="match status" value="1"/>
</dbReference>
<comment type="caution">
    <text evidence="2">The sequence shown here is derived from an EMBL/GenBank/DDBJ whole genome shotgun (WGS) entry which is preliminary data.</text>
</comment>
<feature type="compositionally biased region" description="Low complexity" evidence="1">
    <location>
        <begin position="999"/>
        <end position="1017"/>
    </location>
</feature>
<feature type="compositionally biased region" description="Basic and acidic residues" evidence="1">
    <location>
        <begin position="338"/>
        <end position="351"/>
    </location>
</feature>
<feature type="compositionally biased region" description="Pro residues" evidence="1">
    <location>
        <begin position="505"/>
        <end position="517"/>
    </location>
</feature>
<feature type="compositionally biased region" description="Polar residues" evidence="1">
    <location>
        <begin position="651"/>
        <end position="660"/>
    </location>
</feature>
<feature type="compositionally biased region" description="Basic and acidic residues" evidence="1">
    <location>
        <begin position="667"/>
        <end position="685"/>
    </location>
</feature>
<feature type="compositionally biased region" description="Basic and acidic residues" evidence="1">
    <location>
        <begin position="1078"/>
        <end position="1090"/>
    </location>
</feature>
<feature type="compositionally biased region" description="Basic and acidic residues" evidence="1">
    <location>
        <begin position="620"/>
        <end position="634"/>
    </location>
</feature>
<feature type="region of interest" description="Disordered" evidence="1">
    <location>
        <begin position="38"/>
        <end position="60"/>
    </location>
</feature>
<feature type="compositionally biased region" description="Pro residues" evidence="1">
    <location>
        <begin position="989"/>
        <end position="998"/>
    </location>
</feature>
<evidence type="ECO:0000256" key="1">
    <source>
        <dbReference type="SAM" id="MobiDB-lite"/>
    </source>
</evidence>
<feature type="compositionally biased region" description="Basic and acidic residues" evidence="1">
    <location>
        <begin position="821"/>
        <end position="844"/>
    </location>
</feature>
<feature type="compositionally biased region" description="Basic and acidic residues" evidence="1">
    <location>
        <begin position="373"/>
        <end position="393"/>
    </location>
</feature>
<feature type="compositionally biased region" description="Polar residues" evidence="1">
    <location>
        <begin position="1025"/>
        <end position="1045"/>
    </location>
</feature>